<dbReference type="AlphaFoldDB" id="A0AB39BCM9"/>
<accession>A0AB39BCM9</accession>
<evidence type="ECO:0000256" key="1">
    <source>
        <dbReference type="ARBA" id="ARBA00022679"/>
    </source>
</evidence>
<dbReference type="GO" id="GO:0005829">
    <property type="term" value="C:cytosol"/>
    <property type="evidence" value="ECO:0007669"/>
    <property type="project" value="TreeGrafter"/>
</dbReference>
<sequence length="356" mass="35918">MSARAPRRGIVTLTPAPAIDLTYRVEALELGDVNRALEVTTELSGKGVNVARAVALSPVPVAAVLALGAQGEALAREGGFEHLLAGVPDTGRTRVNTTLLDASGTTTKVNESPVAVEPALWGRIAARTERELDRLDAEWLVVSGSIPALAGSGEPVPFLDVVHRAADRGVRVAVDTAGASLRRVVDDLAPVALLKPNTHELAELTGRELRTIGDVADAAFRLHDAGCDIVYVSMGSDGALAVSASGVLRAHAPATVVNTAGAGDASLAGFLVGALGEGAGPPAAGVGLGAGLLGAASPRRPTALPDVAAGLLLAASWGAHAVMQPTTLLSSITAAPTATLDLDPDPTTPLREPATP</sequence>
<protein>
    <submittedName>
        <fullName evidence="4">1-phosphofructokinase family hexose kinase</fullName>
    </submittedName>
</protein>
<keyword evidence="1" id="KW-0808">Transferase</keyword>
<dbReference type="InterPro" id="IPR002173">
    <property type="entry name" value="Carboh/pur_kinase_PfkB_CS"/>
</dbReference>
<proteinExistence type="predicted"/>
<dbReference type="Gene3D" id="3.40.1190.20">
    <property type="match status" value="1"/>
</dbReference>
<dbReference type="PROSITE" id="PS00584">
    <property type="entry name" value="PFKB_KINASES_2"/>
    <property type="match status" value="1"/>
</dbReference>
<reference evidence="4" key="1">
    <citation type="submission" date="2024-05" db="EMBL/GenBank/DDBJ databases">
        <title>Herbiconiux sp. A18JL235.</title>
        <authorList>
            <person name="Zhang G."/>
        </authorList>
    </citation>
    <scope>NUCLEOTIDE SEQUENCE</scope>
    <source>
        <strain evidence="4">A18JL235</strain>
    </source>
</reference>
<feature type="domain" description="Carbohydrate kinase PfkB" evidence="3">
    <location>
        <begin position="19"/>
        <end position="275"/>
    </location>
</feature>
<dbReference type="PANTHER" id="PTHR46566">
    <property type="entry name" value="1-PHOSPHOFRUCTOKINASE-RELATED"/>
    <property type="match status" value="1"/>
</dbReference>
<dbReference type="GO" id="GO:0008443">
    <property type="term" value="F:phosphofructokinase activity"/>
    <property type="evidence" value="ECO:0007669"/>
    <property type="project" value="TreeGrafter"/>
</dbReference>
<evidence type="ECO:0000313" key="4">
    <source>
        <dbReference type="EMBL" id="XDI04163.1"/>
    </source>
</evidence>
<dbReference type="EMBL" id="CP162511">
    <property type="protein sequence ID" value="XDI04163.1"/>
    <property type="molecule type" value="Genomic_DNA"/>
</dbReference>
<dbReference type="RefSeq" id="WP_368496574.1">
    <property type="nucleotide sequence ID" value="NZ_CP162511.1"/>
</dbReference>
<evidence type="ECO:0000256" key="2">
    <source>
        <dbReference type="ARBA" id="ARBA00022777"/>
    </source>
</evidence>
<organism evidence="4">
    <name type="scientific">Herbiconiux sp. A18JL235</name>
    <dbReference type="NCBI Taxonomy" id="3152363"/>
    <lineage>
        <taxon>Bacteria</taxon>
        <taxon>Bacillati</taxon>
        <taxon>Actinomycetota</taxon>
        <taxon>Actinomycetes</taxon>
        <taxon>Micrococcales</taxon>
        <taxon>Microbacteriaceae</taxon>
        <taxon>Herbiconiux</taxon>
    </lineage>
</organism>
<dbReference type="Pfam" id="PF00294">
    <property type="entry name" value="PfkB"/>
    <property type="match status" value="1"/>
</dbReference>
<dbReference type="SUPFAM" id="SSF53613">
    <property type="entry name" value="Ribokinase-like"/>
    <property type="match status" value="1"/>
</dbReference>
<name>A0AB39BCM9_9MICO</name>
<gene>
    <name evidence="4" type="ORF">ABFY20_12485</name>
</gene>
<dbReference type="InterPro" id="IPR011611">
    <property type="entry name" value="PfkB_dom"/>
</dbReference>
<dbReference type="PANTHER" id="PTHR46566:SF5">
    <property type="entry name" value="1-PHOSPHOFRUCTOKINASE"/>
    <property type="match status" value="1"/>
</dbReference>
<evidence type="ECO:0000259" key="3">
    <source>
        <dbReference type="Pfam" id="PF00294"/>
    </source>
</evidence>
<keyword evidence="2" id="KW-0418">Kinase</keyword>
<dbReference type="InterPro" id="IPR029056">
    <property type="entry name" value="Ribokinase-like"/>
</dbReference>